<feature type="domain" description="Peptidase S9 prolyl oligopeptidase catalytic" evidence="3">
    <location>
        <begin position="142"/>
        <end position="340"/>
    </location>
</feature>
<dbReference type="InterPro" id="IPR001375">
    <property type="entry name" value="Peptidase_S9_cat"/>
</dbReference>
<dbReference type="eggNOG" id="COG1506">
    <property type="taxonomic scope" value="Bacteria"/>
</dbReference>
<dbReference type="Gene3D" id="3.40.50.1820">
    <property type="entry name" value="alpha/beta hydrolase"/>
    <property type="match status" value="1"/>
</dbReference>
<reference evidence="4 5" key="1">
    <citation type="journal article" date="2008" name="PLoS ONE">
        <title>Environmental adaptation: genomic analysis of the piezotolerant and psychrotolerant deep-sea iron reducing bacterium Shewanella piezotolerans WP3.</title>
        <authorList>
            <person name="Wang F."/>
            <person name="Wang J."/>
            <person name="Jian H."/>
            <person name="Zhang B."/>
            <person name="Li S."/>
            <person name="Wang F."/>
            <person name="Zeng X."/>
            <person name="Gao L."/>
            <person name="Bartlett D.H."/>
            <person name="Yu J."/>
            <person name="Hu S."/>
            <person name="Xiao X."/>
        </authorList>
    </citation>
    <scope>NUCLEOTIDE SEQUENCE [LARGE SCALE GENOMIC DNA]</scope>
    <source>
        <strain evidence="5">WP3 / JCM 13877</strain>
    </source>
</reference>
<dbReference type="AlphaFoldDB" id="B8CGY6"/>
<proteinExistence type="predicted"/>
<keyword evidence="5" id="KW-1185">Reference proteome</keyword>
<dbReference type="GO" id="GO:0004252">
    <property type="term" value="F:serine-type endopeptidase activity"/>
    <property type="evidence" value="ECO:0007669"/>
    <property type="project" value="TreeGrafter"/>
</dbReference>
<dbReference type="OrthoDB" id="9812921at2"/>
<sequence>MKIIITLLALIILFNICPSTAEANNDLSTFNHNNIIRPKNCFTGVMSSYESWRKQLIAKGITGKDEFAQLFPQQKYDLYQEKVHCYSFIYQVDEHMVRGYLLYPKLPSPSQLPSVIYNRGGNNIPRHTLKFGNLFLTHFPIALEGYVVISSQYGGAMVWPRSYKGNTGVDEYGGREVEDVLALLPILDNLPITDPNKVAMMGWSRGGMMSLISATKSNRINTLILGGTPVDLLSSKTYRPDLERFVFKKLIPNYEENKVEALKKRSAIYWPEKIPKSTSILMLHGEDDQRVKIDSVRNYVKAVASKGVKVELVEYINGSHSLTEYNEEVLTKVKKWLQKEL</sequence>
<feature type="chain" id="PRO_5002866645" evidence="2">
    <location>
        <begin position="24"/>
        <end position="341"/>
    </location>
</feature>
<keyword evidence="1" id="KW-0378">Hydrolase</keyword>
<dbReference type="GO" id="GO:0006508">
    <property type="term" value="P:proteolysis"/>
    <property type="evidence" value="ECO:0007669"/>
    <property type="project" value="InterPro"/>
</dbReference>
<dbReference type="RefSeq" id="WP_020910363.1">
    <property type="nucleotide sequence ID" value="NC_011566.1"/>
</dbReference>
<feature type="signal peptide" evidence="2">
    <location>
        <begin position="1"/>
        <end position="23"/>
    </location>
</feature>
<dbReference type="PANTHER" id="PTHR42776">
    <property type="entry name" value="SERINE PEPTIDASE S9 FAMILY MEMBER"/>
    <property type="match status" value="1"/>
</dbReference>
<dbReference type="SUPFAM" id="SSF53474">
    <property type="entry name" value="alpha/beta-Hydrolases"/>
    <property type="match status" value="1"/>
</dbReference>
<evidence type="ECO:0000256" key="1">
    <source>
        <dbReference type="ARBA" id="ARBA00022801"/>
    </source>
</evidence>
<keyword evidence="2" id="KW-0732">Signal</keyword>
<dbReference type="HOGENOM" id="CLU_068621_1_0_6"/>
<keyword evidence="4" id="KW-0645">Protease</keyword>
<dbReference type="PANTHER" id="PTHR42776:SF27">
    <property type="entry name" value="DIPEPTIDYL PEPTIDASE FAMILY MEMBER 6"/>
    <property type="match status" value="1"/>
</dbReference>
<dbReference type="EMBL" id="CP000472">
    <property type="protein sequence ID" value="ACJ26979.1"/>
    <property type="molecule type" value="Genomic_DNA"/>
</dbReference>
<accession>B8CGY6</accession>
<gene>
    <name evidence="4" type="ordered locus">swp_0135</name>
</gene>
<name>B8CGY6_SHEPW</name>
<organism evidence="4 5">
    <name type="scientific">Shewanella piezotolerans (strain WP3 / JCM 13877)</name>
    <dbReference type="NCBI Taxonomy" id="225849"/>
    <lineage>
        <taxon>Bacteria</taxon>
        <taxon>Pseudomonadati</taxon>
        <taxon>Pseudomonadota</taxon>
        <taxon>Gammaproteobacteria</taxon>
        <taxon>Alteromonadales</taxon>
        <taxon>Shewanellaceae</taxon>
        <taxon>Shewanella</taxon>
    </lineage>
</organism>
<dbReference type="Pfam" id="PF00326">
    <property type="entry name" value="Peptidase_S9"/>
    <property type="match status" value="1"/>
</dbReference>
<evidence type="ECO:0000259" key="3">
    <source>
        <dbReference type="Pfam" id="PF00326"/>
    </source>
</evidence>
<dbReference type="KEGG" id="swp:swp_0135"/>
<evidence type="ECO:0000313" key="5">
    <source>
        <dbReference type="Proteomes" id="UP000000753"/>
    </source>
</evidence>
<dbReference type="Proteomes" id="UP000000753">
    <property type="component" value="Chromosome"/>
</dbReference>
<dbReference type="InterPro" id="IPR029058">
    <property type="entry name" value="AB_hydrolase_fold"/>
</dbReference>
<evidence type="ECO:0000313" key="4">
    <source>
        <dbReference type="EMBL" id="ACJ26979.1"/>
    </source>
</evidence>
<dbReference type="STRING" id="225849.swp_0135"/>
<protein>
    <submittedName>
        <fullName evidence="4">Dipeptidyl aminopeptidases/acylaminoacyl-peptidase</fullName>
    </submittedName>
</protein>
<dbReference type="GO" id="GO:0004177">
    <property type="term" value="F:aminopeptidase activity"/>
    <property type="evidence" value="ECO:0007669"/>
    <property type="project" value="UniProtKB-KW"/>
</dbReference>
<evidence type="ECO:0000256" key="2">
    <source>
        <dbReference type="SAM" id="SignalP"/>
    </source>
</evidence>
<keyword evidence="4" id="KW-0031">Aminopeptidase</keyword>